<feature type="signal peptide" evidence="1">
    <location>
        <begin position="1"/>
        <end position="26"/>
    </location>
</feature>
<dbReference type="GO" id="GO:0008081">
    <property type="term" value="F:phosphoric diester hydrolase activity"/>
    <property type="evidence" value="ECO:0007669"/>
    <property type="project" value="InterPro"/>
</dbReference>
<name>A0A4R5CT65_9ACTN</name>
<dbReference type="PANTHER" id="PTHR46211:SF1">
    <property type="entry name" value="GLYCEROPHOSPHODIESTER PHOSPHODIESTERASE, CYTOPLASMIC"/>
    <property type="match status" value="1"/>
</dbReference>
<keyword evidence="4" id="KW-1185">Reference proteome</keyword>
<evidence type="ECO:0000259" key="2">
    <source>
        <dbReference type="PROSITE" id="PS51704"/>
    </source>
</evidence>
<dbReference type="InParanoid" id="A0A4R5CT65"/>
<dbReference type="AlphaFoldDB" id="A0A4R5CT65"/>
<proteinExistence type="predicted"/>
<dbReference type="Gene3D" id="3.20.20.190">
    <property type="entry name" value="Phosphatidylinositol (PI) phosphodiesterase"/>
    <property type="match status" value="1"/>
</dbReference>
<dbReference type="PROSITE" id="PS51704">
    <property type="entry name" value="GP_PDE"/>
    <property type="match status" value="1"/>
</dbReference>
<accession>A0A4R5CT65</accession>
<dbReference type="PANTHER" id="PTHR46211">
    <property type="entry name" value="GLYCEROPHOSPHORYL DIESTER PHOSPHODIESTERASE"/>
    <property type="match status" value="1"/>
</dbReference>
<dbReference type="SUPFAM" id="SSF51695">
    <property type="entry name" value="PLC-like phosphodiesterases"/>
    <property type="match status" value="1"/>
</dbReference>
<evidence type="ECO:0000256" key="1">
    <source>
        <dbReference type="SAM" id="SignalP"/>
    </source>
</evidence>
<dbReference type="InterPro" id="IPR030395">
    <property type="entry name" value="GP_PDE_dom"/>
</dbReference>
<dbReference type="Pfam" id="PF03009">
    <property type="entry name" value="GDPD"/>
    <property type="match status" value="1"/>
</dbReference>
<dbReference type="InterPro" id="IPR017946">
    <property type="entry name" value="PLC-like_Pdiesterase_TIM-brl"/>
</dbReference>
<feature type="chain" id="PRO_5020214106" evidence="1">
    <location>
        <begin position="27"/>
        <end position="289"/>
    </location>
</feature>
<comment type="caution">
    <text evidence="3">The sequence shown here is derived from an EMBL/GenBank/DDBJ whole genome shotgun (WGS) entry which is preliminary data.</text>
</comment>
<evidence type="ECO:0000313" key="4">
    <source>
        <dbReference type="Proteomes" id="UP000294739"/>
    </source>
</evidence>
<evidence type="ECO:0000313" key="3">
    <source>
        <dbReference type="EMBL" id="TDE02590.1"/>
    </source>
</evidence>
<organism evidence="3 4">
    <name type="scientific">Jiangella asiatica</name>
    <dbReference type="NCBI Taxonomy" id="2530372"/>
    <lineage>
        <taxon>Bacteria</taxon>
        <taxon>Bacillati</taxon>
        <taxon>Actinomycetota</taxon>
        <taxon>Actinomycetes</taxon>
        <taxon>Jiangellales</taxon>
        <taxon>Jiangellaceae</taxon>
        <taxon>Jiangella</taxon>
    </lineage>
</organism>
<dbReference type="Proteomes" id="UP000294739">
    <property type="component" value="Unassembled WGS sequence"/>
</dbReference>
<reference evidence="3 4" key="1">
    <citation type="submission" date="2019-03" db="EMBL/GenBank/DDBJ databases">
        <title>Draft genome sequences of novel Actinobacteria.</title>
        <authorList>
            <person name="Sahin N."/>
            <person name="Ay H."/>
            <person name="Saygin H."/>
        </authorList>
    </citation>
    <scope>NUCLEOTIDE SEQUENCE [LARGE SCALE GENOMIC DNA]</scope>
    <source>
        <strain evidence="3 4">5K138</strain>
    </source>
</reference>
<dbReference type="EMBL" id="SMKZ01000035">
    <property type="protein sequence ID" value="TDE02590.1"/>
    <property type="molecule type" value="Genomic_DNA"/>
</dbReference>
<dbReference type="OrthoDB" id="9758957at2"/>
<protein>
    <submittedName>
        <fullName evidence="3">Glycerophosphodiester phosphodiesterase</fullName>
    </submittedName>
</protein>
<dbReference type="GO" id="GO:0006629">
    <property type="term" value="P:lipid metabolic process"/>
    <property type="evidence" value="ECO:0007669"/>
    <property type="project" value="InterPro"/>
</dbReference>
<gene>
    <name evidence="3" type="ORF">E1269_21650</name>
</gene>
<keyword evidence="1" id="KW-0732">Signal</keyword>
<feature type="domain" description="GP-PDE" evidence="2">
    <location>
        <begin position="38"/>
        <end position="286"/>
    </location>
</feature>
<dbReference type="RefSeq" id="WP_131898406.1">
    <property type="nucleotide sequence ID" value="NZ_SMKZ01000035.1"/>
</dbReference>
<sequence length="289" mass="31102">MSRTLLTGGLALSALLSVAAVVPAQAALTQAAPAGAGVVDIAHRGSSGSAPENTVAAIEYAVDQRASFVEVDVQRSADGELVLIHDTTLARTTNVEEVFPDRAPWNVGDFTLAELKQLDAGTWFSEDFAGEPVPTLREGIEALGSTGLLLEFKAPELYPGIEAEIHEEVSSIPGYLDRALRTGRYVAQSFNIESMRTYHEIAPEVPVGLLYGSRPSDEVLVEASEWADQINPSQTVTDQALVDRVHELGMTISVYTLNTGQLMRRFIDLGVDGIITDYPGVLHDILRNS</sequence>